<proteinExistence type="predicted"/>
<keyword evidence="3" id="KW-1185">Reference proteome</keyword>
<feature type="compositionally biased region" description="Polar residues" evidence="1">
    <location>
        <begin position="33"/>
        <end position="43"/>
    </location>
</feature>
<dbReference type="EMBL" id="SGPL01000093">
    <property type="protein sequence ID" value="THH17912.1"/>
    <property type="molecule type" value="Genomic_DNA"/>
</dbReference>
<evidence type="ECO:0000313" key="2">
    <source>
        <dbReference type="EMBL" id="THH17912.1"/>
    </source>
</evidence>
<feature type="compositionally biased region" description="Low complexity" evidence="1">
    <location>
        <begin position="431"/>
        <end position="443"/>
    </location>
</feature>
<gene>
    <name evidence="2" type="ORF">EW146_g3003</name>
</gene>
<feature type="compositionally biased region" description="Basic and acidic residues" evidence="1">
    <location>
        <begin position="250"/>
        <end position="272"/>
    </location>
</feature>
<dbReference type="OrthoDB" id="432299at2759"/>
<feature type="region of interest" description="Disordered" evidence="1">
    <location>
        <begin position="33"/>
        <end position="82"/>
    </location>
</feature>
<feature type="compositionally biased region" description="Polar residues" evidence="1">
    <location>
        <begin position="235"/>
        <end position="246"/>
    </location>
</feature>
<feature type="region of interest" description="Disordered" evidence="1">
    <location>
        <begin position="369"/>
        <end position="388"/>
    </location>
</feature>
<organism evidence="2 3">
    <name type="scientific">Bondarzewia mesenterica</name>
    <dbReference type="NCBI Taxonomy" id="1095465"/>
    <lineage>
        <taxon>Eukaryota</taxon>
        <taxon>Fungi</taxon>
        <taxon>Dikarya</taxon>
        <taxon>Basidiomycota</taxon>
        <taxon>Agaricomycotina</taxon>
        <taxon>Agaricomycetes</taxon>
        <taxon>Russulales</taxon>
        <taxon>Bondarzewiaceae</taxon>
        <taxon>Bondarzewia</taxon>
    </lineage>
</organism>
<dbReference type="Proteomes" id="UP000310158">
    <property type="component" value="Unassembled WGS sequence"/>
</dbReference>
<evidence type="ECO:0000256" key="1">
    <source>
        <dbReference type="SAM" id="MobiDB-lite"/>
    </source>
</evidence>
<feature type="region of interest" description="Disordered" evidence="1">
    <location>
        <begin position="235"/>
        <end position="289"/>
    </location>
</feature>
<feature type="compositionally biased region" description="Polar residues" evidence="1">
    <location>
        <begin position="59"/>
        <end position="72"/>
    </location>
</feature>
<feature type="compositionally biased region" description="Low complexity" evidence="1">
    <location>
        <begin position="44"/>
        <end position="58"/>
    </location>
</feature>
<feature type="region of interest" description="Disordered" evidence="1">
    <location>
        <begin position="339"/>
        <end position="359"/>
    </location>
</feature>
<evidence type="ECO:0000313" key="3">
    <source>
        <dbReference type="Proteomes" id="UP000310158"/>
    </source>
</evidence>
<feature type="compositionally biased region" description="Polar residues" evidence="1">
    <location>
        <begin position="348"/>
        <end position="359"/>
    </location>
</feature>
<name>A0A4S4LZ77_9AGAM</name>
<protein>
    <submittedName>
        <fullName evidence="2">Uncharacterized protein</fullName>
    </submittedName>
</protein>
<reference evidence="2 3" key="1">
    <citation type="submission" date="2019-02" db="EMBL/GenBank/DDBJ databases">
        <title>Genome sequencing of the rare red list fungi Bondarzewia mesenterica.</title>
        <authorList>
            <person name="Buettner E."/>
            <person name="Kellner H."/>
        </authorList>
    </citation>
    <scope>NUCLEOTIDE SEQUENCE [LARGE SCALE GENOMIC DNA]</scope>
    <source>
        <strain evidence="2 3">DSM 108281</strain>
    </source>
</reference>
<dbReference type="AlphaFoldDB" id="A0A4S4LZ77"/>
<sequence length="690" mass="75072">MGIEAILSRRISVDTEHLDSFTHSAVSFVSPQNRGIVSASDSNPSTSRSRQPSLSSESGKNNGTISFPSLSNDVEMEDKTSPGVTVLQPIENVQSFSPTGVSVHQVEKEAGELDEDEGPGRKGAEDFEMNDAVFEEGQIDHDAEFVRGSSRHPASRMDECRHLLMPVLMMNIAQRGQELDQALGNVKERAAELLTDDRCRDFVQHAKEVQHQLGERDRARARRWKALYQNKNYTPISKRSRISSPGSPDCDARKRARYDSDTQSDHERRDSDATLVDVSRHRGTTPTAPRAMLANSKVAAEAFLASITVDLSKKSAVDSHPQFTEMEQNIAGNALTMQVPSAAPGTPTRHSTPSSLTTINASQAPFSNALATPTRSSGAPGQHGPTGSTAEQVLVSSLESIVKIELSSANLSALDARHPDSRMPAGNTDNSSSKSLCAAPSSAHTAHKTSLPSAQVSNPTSTVPDSNSDPHMGVPVFTRADIQTPVPLPPPPTPAVSRVPGIWLVKIGKPSSDMMDSPFEVDLETAAAIQRWKIRKERFDASVRHVAVHLLCLPLSEVTDLNQRLSAATGSTTPEVIAQEMWGMQTRWPTNGALILEMNPERSDTRTWWPTDLTPDTPLDLTSAVQPGTNVLRITQLDDMTDCVFVLHAAEPQGRELDKAIEHRKREEEWFGRVEPLGLRSGTVTFPDGS</sequence>
<accession>A0A4S4LZ77</accession>
<comment type="caution">
    <text evidence="2">The sequence shown here is derived from an EMBL/GenBank/DDBJ whole genome shotgun (WGS) entry which is preliminary data.</text>
</comment>
<feature type="region of interest" description="Disordered" evidence="1">
    <location>
        <begin position="415"/>
        <end position="475"/>
    </location>
</feature>
<feature type="compositionally biased region" description="Polar residues" evidence="1">
    <location>
        <begin position="448"/>
        <end position="469"/>
    </location>
</feature>